<accession>A0A1Y0I551</accession>
<reference evidence="1 2" key="1">
    <citation type="submission" date="2017-05" db="EMBL/GenBank/DDBJ databases">
        <title>Genomic insights into alkan degradation activity of Oleiphilus messinensis.</title>
        <authorList>
            <person name="Kozyavkin S.A."/>
            <person name="Slesarev A.I."/>
            <person name="Golyshin P.N."/>
            <person name="Korzhenkov A."/>
            <person name="Golyshina O.N."/>
            <person name="Toshchakov S.V."/>
        </authorList>
    </citation>
    <scope>NUCLEOTIDE SEQUENCE [LARGE SCALE GENOMIC DNA]</scope>
    <source>
        <strain evidence="1 2">ME102</strain>
    </source>
</reference>
<dbReference type="EMBL" id="CP021425">
    <property type="protein sequence ID" value="ARU54574.1"/>
    <property type="molecule type" value="Genomic_DNA"/>
</dbReference>
<dbReference type="OrthoDB" id="6193661at2"/>
<dbReference type="KEGG" id="ome:OLMES_0470"/>
<evidence type="ECO:0000313" key="2">
    <source>
        <dbReference type="Proteomes" id="UP000196027"/>
    </source>
</evidence>
<sequence>MFYRFTSKLATQERLEAFPVPVPGTDKFDDVPWIDVYEAKFNLLQQHPSIVGVKLFQAPLYDTKKPRGLCLRFHQGKESAWLPDIWGVANKLIVSEKCKAVIEAMDEMEHEYLPIEWIDWQEKPVKTEQPYYWFNQRRYLKIEPTDRLAQPPELGFCPIPGEEDFLARILDTHNLREHVERFPIWQHYGLEGPVCRQSQARAVVYMSQKLINALREKEVRGMDIYSEKYGKGEEALCGL</sequence>
<organism evidence="1 2">
    <name type="scientific">Oleiphilus messinensis</name>
    <dbReference type="NCBI Taxonomy" id="141451"/>
    <lineage>
        <taxon>Bacteria</taxon>
        <taxon>Pseudomonadati</taxon>
        <taxon>Pseudomonadota</taxon>
        <taxon>Gammaproteobacteria</taxon>
        <taxon>Oceanospirillales</taxon>
        <taxon>Oleiphilaceae</taxon>
        <taxon>Oleiphilus</taxon>
    </lineage>
</organism>
<dbReference type="Proteomes" id="UP000196027">
    <property type="component" value="Chromosome"/>
</dbReference>
<dbReference type="RefSeq" id="WP_087459761.1">
    <property type="nucleotide sequence ID" value="NZ_CP021425.1"/>
</dbReference>
<proteinExistence type="predicted"/>
<evidence type="ECO:0000313" key="1">
    <source>
        <dbReference type="EMBL" id="ARU54574.1"/>
    </source>
</evidence>
<protein>
    <submittedName>
        <fullName evidence="1">Uncharacterized protein</fullName>
    </submittedName>
</protein>
<keyword evidence="2" id="KW-1185">Reference proteome</keyword>
<dbReference type="AlphaFoldDB" id="A0A1Y0I551"/>
<name>A0A1Y0I551_9GAMM</name>
<gene>
    <name evidence="1" type="ORF">OLMES_0470</name>
</gene>